<dbReference type="Gramene" id="TraesCAD_scaffold_000797_01G000300.1">
    <property type="protein sequence ID" value="TraesCAD_scaffold_000797_01G000300.1"/>
    <property type="gene ID" value="TraesCAD_scaffold_000797_01G000300"/>
</dbReference>
<feature type="transmembrane region" description="Helical" evidence="2">
    <location>
        <begin position="152"/>
        <end position="182"/>
    </location>
</feature>
<dbReference type="SMR" id="A0A3B5XXS7"/>
<reference evidence="3" key="2">
    <citation type="submission" date="2018-10" db="UniProtKB">
        <authorList>
            <consortium name="EnsemblPlants"/>
        </authorList>
    </citation>
    <scope>IDENTIFICATION</scope>
</reference>
<dbReference type="Gramene" id="TraesROB_scaffold_004395_01G000100.1">
    <property type="protein sequence ID" value="TraesROB_scaffold_004395_01G000100.1"/>
    <property type="gene ID" value="TraesROB_scaffold_004395_01G000100"/>
</dbReference>
<dbReference type="Gramene" id="TraesWEE_scaffold_000412_01G000100.1">
    <property type="protein sequence ID" value="TraesWEE_scaffold_000412_01G000100.1"/>
    <property type="gene ID" value="TraesWEE_scaffold_000412_01G000100"/>
</dbReference>
<dbReference type="Gramene" id="TraesCLE_scaffold_026095_01G000100.1">
    <property type="protein sequence ID" value="TraesCLE_scaffold_026095_01G000100.1"/>
    <property type="gene ID" value="TraesCLE_scaffold_026095_01G000100"/>
</dbReference>
<reference evidence="3" key="1">
    <citation type="submission" date="2018-08" db="EMBL/GenBank/DDBJ databases">
        <authorList>
            <person name="Rossello M."/>
        </authorList>
    </citation>
    <scope>NUCLEOTIDE SEQUENCE [LARGE SCALE GENOMIC DNA]</scope>
    <source>
        <strain evidence="3">cv. Chinese Spring</strain>
    </source>
</reference>
<proteinExistence type="predicted"/>
<keyword evidence="2" id="KW-0472">Membrane</keyword>
<evidence type="ECO:0000256" key="1">
    <source>
        <dbReference type="SAM" id="MobiDB-lite"/>
    </source>
</evidence>
<keyword evidence="4" id="KW-1185">Reference proteome</keyword>
<dbReference type="Proteomes" id="UP000019116">
    <property type="component" value="Chromosome 1A"/>
</dbReference>
<evidence type="ECO:0000313" key="4">
    <source>
        <dbReference type="Proteomes" id="UP000019116"/>
    </source>
</evidence>
<dbReference type="Gramene" id="TraesCS1A02G148100.1">
    <property type="protein sequence ID" value="TraesCS1A02G148100.1"/>
    <property type="gene ID" value="TraesCS1A02G148100"/>
</dbReference>
<organism evidence="3">
    <name type="scientific">Triticum aestivum</name>
    <name type="common">Wheat</name>
    <dbReference type="NCBI Taxonomy" id="4565"/>
    <lineage>
        <taxon>Eukaryota</taxon>
        <taxon>Viridiplantae</taxon>
        <taxon>Streptophyta</taxon>
        <taxon>Embryophyta</taxon>
        <taxon>Tracheophyta</taxon>
        <taxon>Spermatophyta</taxon>
        <taxon>Magnoliopsida</taxon>
        <taxon>Liliopsida</taxon>
        <taxon>Poales</taxon>
        <taxon>Poaceae</taxon>
        <taxon>BOP clade</taxon>
        <taxon>Pooideae</taxon>
        <taxon>Triticodae</taxon>
        <taxon>Triticeae</taxon>
        <taxon>Triticinae</taxon>
        <taxon>Triticum</taxon>
    </lineage>
</organism>
<name>A0A3B5XXS7_WHEAT</name>
<keyword evidence="2" id="KW-0812">Transmembrane</keyword>
<dbReference type="OrthoDB" id="701288at2759"/>
<keyword evidence="2" id="KW-1133">Transmembrane helix</keyword>
<accession>A0A3B5XXS7</accession>
<dbReference type="AlphaFoldDB" id="A0A3B5XXS7"/>
<evidence type="ECO:0000313" key="3">
    <source>
        <dbReference type="EnsemblPlants" id="TraesCS1A02G148100.1"/>
    </source>
</evidence>
<evidence type="ECO:0000256" key="2">
    <source>
        <dbReference type="SAM" id="Phobius"/>
    </source>
</evidence>
<feature type="region of interest" description="Disordered" evidence="1">
    <location>
        <begin position="1"/>
        <end position="26"/>
    </location>
</feature>
<sequence>MLQPGNSSGSTSSRSSRRVYKSVRDGRSLDPPVLRCACKVKARKMMSRTTRNPDRECLSCGSTPGRCSIWIWRDILMEYVEEMIDYCGAPIKEMLDDANRKLADQARLINSLRLKIEQDSSDREQQLGEVISCITKLEGSVRMLKMFIWGTIFLVSTWLAIGGSASSLVTILLAVTLIYLVVG</sequence>
<dbReference type="Gramene" id="TraesCS1A03G0399200.1">
    <property type="protein sequence ID" value="TraesCS1A03G0399200.1.CDS"/>
    <property type="gene ID" value="TraesCS1A03G0399200"/>
</dbReference>
<dbReference type="EnsemblPlants" id="TraesCS1A02G148100.1">
    <property type="protein sequence ID" value="TraesCS1A02G148100.1"/>
    <property type="gene ID" value="TraesCS1A02G148100"/>
</dbReference>
<protein>
    <submittedName>
        <fullName evidence="3">Uncharacterized protein</fullName>
    </submittedName>
</protein>